<sequence>MSLTSSSASGIDCITPQHLKDLVSVSAGDADRALLNDITRLCNFMLSAISNIILAISTFYENTEVESEDSKHLR</sequence>
<evidence type="ECO:0000313" key="1">
    <source>
        <dbReference type="EMBL" id="CAH2085162.1"/>
    </source>
</evidence>
<name>A0AAU9TI19_EUPED</name>
<dbReference type="Proteomes" id="UP001153954">
    <property type="component" value="Unassembled WGS sequence"/>
</dbReference>
<dbReference type="EMBL" id="CAKOGL010000004">
    <property type="protein sequence ID" value="CAH2085162.1"/>
    <property type="molecule type" value="Genomic_DNA"/>
</dbReference>
<reference evidence="1" key="1">
    <citation type="submission" date="2022-03" db="EMBL/GenBank/DDBJ databases">
        <authorList>
            <person name="Tunstrom K."/>
        </authorList>
    </citation>
    <scope>NUCLEOTIDE SEQUENCE</scope>
</reference>
<gene>
    <name evidence="1" type="ORF">EEDITHA_LOCUS1667</name>
</gene>
<comment type="caution">
    <text evidence="1">The sequence shown here is derived from an EMBL/GenBank/DDBJ whole genome shotgun (WGS) entry which is preliminary data.</text>
</comment>
<organism evidence="1 2">
    <name type="scientific">Euphydryas editha</name>
    <name type="common">Edith's checkerspot</name>
    <dbReference type="NCBI Taxonomy" id="104508"/>
    <lineage>
        <taxon>Eukaryota</taxon>
        <taxon>Metazoa</taxon>
        <taxon>Ecdysozoa</taxon>
        <taxon>Arthropoda</taxon>
        <taxon>Hexapoda</taxon>
        <taxon>Insecta</taxon>
        <taxon>Pterygota</taxon>
        <taxon>Neoptera</taxon>
        <taxon>Endopterygota</taxon>
        <taxon>Lepidoptera</taxon>
        <taxon>Glossata</taxon>
        <taxon>Ditrysia</taxon>
        <taxon>Papilionoidea</taxon>
        <taxon>Nymphalidae</taxon>
        <taxon>Nymphalinae</taxon>
        <taxon>Euphydryas</taxon>
    </lineage>
</organism>
<proteinExistence type="predicted"/>
<accession>A0AAU9TI19</accession>
<dbReference type="AlphaFoldDB" id="A0AAU9TI19"/>
<evidence type="ECO:0000313" key="2">
    <source>
        <dbReference type="Proteomes" id="UP001153954"/>
    </source>
</evidence>
<keyword evidence="2" id="KW-1185">Reference proteome</keyword>
<protein>
    <submittedName>
        <fullName evidence="1">Uncharacterized protein</fullName>
    </submittedName>
</protein>